<sequence length="286" mass="32317">MTDKKNENKRPLVTFALFAYNHEEFIHKAVIGALSQTYSPLEIILSDDCSSDSTFEIMQKMAAEYNGPHTVILNRNEKNLGIGGHVNKVMDLSTGELIVAAAGDDISYPIRVETLVDQWSLNNYVADSLHSQVMRITKDGKYKGSWKTENCLSSDPRDFVSQCIIIGASHAWTRRVFERFGHLNTDIIHEDRTIGFRSSLSGGVLFVDKPLVRYREGGISQNGYTQLKINLSQQILHAHILLLDCMQQYKDYIKINNNDVRILSAIQTEIEYNMSSQIVAINSDLN</sequence>
<dbReference type="Gene3D" id="3.90.550.10">
    <property type="entry name" value="Spore Coat Polysaccharide Biosynthesis Protein SpsA, Chain A"/>
    <property type="match status" value="1"/>
</dbReference>
<accession>A0A194AJY2</accession>
<name>A0A194AJY2_9BACT</name>
<dbReference type="SUPFAM" id="SSF53448">
    <property type="entry name" value="Nucleotide-diphospho-sugar transferases"/>
    <property type="match status" value="1"/>
</dbReference>
<comment type="caution">
    <text evidence="2">The sequence shown here is derived from an EMBL/GenBank/DDBJ whole genome shotgun (WGS) entry which is preliminary data.</text>
</comment>
<evidence type="ECO:0000313" key="3">
    <source>
        <dbReference type="Proteomes" id="UP000095200"/>
    </source>
</evidence>
<feature type="domain" description="Glycosyltransferase 2-like" evidence="1">
    <location>
        <begin position="19"/>
        <end position="141"/>
    </location>
</feature>
<dbReference type="RefSeq" id="WP_069859606.1">
    <property type="nucleotide sequence ID" value="NZ_BDFE01000017.1"/>
</dbReference>
<dbReference type="InterPro" id="IPR029044">
    <property type="entry name" value="Nucleotide-diphossugar_trans"/>
</dbReference>
<evidence type="ECO:0000313" key="2">
    <source>
        <dbReference type="EMBL" id="GAU09366.1"/>
    </source>
</evidence>
<dbReference type="GO" id="GO:0016758">
    <property type="term" value="F:hexosyltransferase activity"/>
    <property type="evidence" value="ECO:0007669"/>
    <property type="project" value="UniProtKB-ARBA"/>
</dbReference>
<evidence type="ECO:0000259" key="1">
    <source>
        <dbReference type="Pfam" id="PF00535"/>
    </source>
</evidence>
<dbReference type="EMBL" id="BDFE01000017">
    <property type="protein sequence ID" value="GAU09366.1"/>
    <property type="molecule type" value="Genomic_DNA"/>
</dbReference>
<dbReference type="PANTHER" id="PTHR22916">
    <property type="entry name" value="GLYCOSYLTRANSFERASE"/>
    <property type="match status" value="1"/>
</dbReference>
<proteinExistence type="predicted"/>
<dbReference type="Proteomes" id="UP000095200">
    <property type="component" value="Unassembled WGS sequence"/>
</dbReference>
<gene>
    <name evidence="2" type="ORF">DPF_2092</name>
</gene>
<reference evidence="3" key="1">
    <citation type="submission" date="2016-06" db="EMBL/GenBank/DDBJ databases">
        <title>Draft genome sequence of Desulfoplanes formicivorans strain Pf12B.</title>
        <authorList>
            <person name="Watanabe M."/>
            <person name="Kojima H."/>
            <person name="Fukui M."/>
        </authorList>
    </citation>
    <scope>NUCLEOTIDE SEQUENCE [LARGE SCALE GENOMIC DNA]</scope>
    <source>
        <strain evidence="3">Pf12B</strain>
    </source>
</reference>
<dbReference type="AlphaFoldDB" id="A0A194AJY2"/>
<dbReference type="InterPro" id="IPR001173">
    <property type="entry name" value="Glyco_trans_2-like"/>
</dbReference>
<organism evidence="2 3">
    <name type="scientific">Desulfoplanes formicivorans</name>
    <dbReference type="NCBI Taxonomy" id="1592317"/>
    <lineage>
        <taxon>Bacteria</taxon>
        <taxon>Pseudomonadati</taxon>
        <taxon>Thermodesulfobacteriota</taxon>
        <taxon>Desulfovibrionia</taxon>
        <taxon>Desulfovibrionales</taxon>
        <taxon>Desulfoplanaceae</taxon>
        <taxon>Desulfoplanes</taxon>
    </lineage>
</organism>
<keyword evidence="3" id="KW-1185">Reference proteome</keyword>
<dbReference type="PANTHER" id="PTHR22916:SF3">
    <property type="entry name" value="UDP-GLCNAC:BETAGAL BETA-1,3-N-ACETYLGLUCOSAMINYLTRANSFERASE-LIKE PROTEIN 1"/>
    <property type="match status" value="1"/>
</dbReference>
<dbReference type="STRING" id="1592317.DPF_2092"/>
<protein>
    <recommendedName>
        <fullName evidence="1">Glycosyltransferase 2-like domain-containing protein</fullName>
    </recommendedName>
</protein>
<dbReference type="OrthoDB" id="9786172at2"/>
<dbReference type="Pfam" id="PF00535">
    <property type="entry name" value="Glycos_transf_2"/>
    <property type="match status" value="1"/>
</dbReference>